<evidence type="ECO:0000313" key="4">
    <source>
        <dbReference type="Proteomes" id="UP001235269"/>
    </source>
</evidence>
<evidence type="ECO:0000256" key="1">
    <source>
        <dbReference type="SAM" id="MobiDB-lite"/>
    </source>
</evidence>
<comment type="caution">
    <text evidence="3">The sequence shown here is derived from an EMBL/GenBank/DDBJ whole genome shotgun (WGS) entry which is preliminary data.</text>
</comment>
<dbReference type="Gene3D" id="3.20.20.70">
    <property type="entry name" value="Aldolase class I"/>
    <property type="match status" value="1"/>
</dbReference>
<dbReference type="InterPro" id="IPR013785">
    <property type="entry name" value="Aldolase_TIM"/>
</dbReference>
<dbReference type="PANTHER" id="PTHR22893">
    <property type="entry name" value="NADH OXIDOREDUCTASE-RELATED"/>
    <property type="match status" value="1"/>
</dbReference>
<dbReference type="InterPro" id="IPR045247">
    <property type="entry name" value="Oye-like"/>
</dbReference>
<proteinExistence type="predicted"/>
<dbReference type="InterPro" id="IPR001155">
    <property type="entry name" value="OxRdtase_FMN_N"/>
</dbReference>
<protein>
    <submittedName>
        <fullName evidence="3">N-ethylmaleimide reductase</fullName>
        <ecNumber evidence="3">1.-.-.-</ecNumber>
    </submittedName>
</protein>
<dbReference type="SUPFAM" id="SSF51395">
    <property type="entry name" value="FMN-linked oxidoreductases"/>
    <property type="match status" value="1"/>
</dbReference>
<feature type="region of interest" description="Disordered" evidence="1">
    <location>
        <begin position="349"/>
        <end position="370"/>
    </location>
</feature>
<dbReference type="Proteomes" id="UP001235269">
    <property type="component" value="Unassembled WGS sequence"/>
</dbReference>
<keyword evidence="3" id="KW-0560">Oxidoreductase</keyword>
<dbReference type="GO" id="GO:0016491">
    <property type="term" value="F:oxidoreductase activity"/>
    <property type="evidence" value="ECO:0007669"/>
    <property type="project" value="UniProtKB-KW"/>
</dbReference>
<dbReference type="PANTHER" id="PTHR22893:SF91">
    <property type="entry name" value="NADPH DEHYDROGENASE 2-RELATED"/>
    <property type="match status" value="1"/>
</dbReference>
<evidence type="ECO:0000259" key="2">
    <source>
        <dbReference type="Pfam" id="PF00724"/>
    </source>
</evidence>
<organism evidence="3 4">
    <name type="scientific">Rhizobium paknamense</name>
    <dbReference type="NCBI Taxonomy" id="1206817"/>
    <lineage>
        <taxon>Bacteria</taxon>
        <taxon>Pseudomonadati</taxon>
        <taxon>Pseudomonadota</taxon>
        <taxon>Alphaproteobacteria</taxon>
        <taxon>Hyphomicrobiales</taxon>
        <taxon>Rhizobiaceae</taxon>
        <taxon>Rhizobium/Agrobacterium group</taxon>
        <taxon>Rhizobium</taxon>
    </lineage>
</organism>
<dbReference type="EC" id="1.-.-.-" evidence="3"/>
<accession>A0ABU0I8H5</accession>
<dbReference type="RefSeq" id="WP_307156752.1">
    <property type="nucleotide sequence ID" value="NZ_JAUSWH010000002.1"/>
</dbReference>
<dbReference type="EMBL" id="JAUSWH010000002">
    <property type="protein sequence ID" value="MDQ0454540.1"/>
    <property type="molecule type" value="Genomic_DNA"/>
</dbReference>
<reference evidence="3 4" key="1">
    <citation type="submission" date="2023-07" db="EMBL/GenBank/DDBJ databases">
        <title>Genomic Encyclopedia of Type Strains, Phase IV (KMG-IV): sequencing the most valuable type-strain genomes for metagenomic binning, comparative biology and taxonomic classification.</title>
        <authorList>
            <person name="Goeker M."/>
        </authorList>
    </citation>
    <scope>NUCLEOTIDE SEQUENCE [LARGE SCALE GENOMIC DNA]</scope>
    <source>
        <strain evidence="3 4">DSM 100301</strain>
    </source>
</reference>
<gene>
    <name evidence="3" type="ORF">QO005_000867</name>
</gene>
<dbReference type="CDD" id="cd02933">
    <property type="entry name" value="OYE_like_FMN"/>
    <property type="match status" value="1"/>
</dbReference>
<dbReference type="NCBIfam" id="NF007899">
    <property type="entry name" value="PRK10605.1"/>
    <property type="match status" value="1"/>
</dbReference>
<sequence>MATLFDPLKVGDIEVANRIAMAPLTRNRSPQAVPKPMTATYYAQRATAGLLVTEGTAISHQAQGYADVPGLYKPEAIEGWKAVTKAVHEAGGKIVTQLWHVGAISHSSLQPNGGQPVSPSGVPAKSKTYIINPDGTGAFVETSEPRALELSEIPGLIEDYRKAARAAIEAGFDGVEIHAANGYLLQQFMSSESNRRTDAYGGSVENRLRLTLEVVEAIVKEIGGGRTGIRLSPVTPANNNADADPQASYNLLAEKLAAHNLAFIHVIEGATGGPRDQQMGGKPFDWAGFKAAYRNAGGKGAWIANNGYSRDLAIEAVESGKADMVAFGKAFIANPDLVRRLKENAPLNQGDQSTFYGGGEKGYTDYPTLD</sequence>
<keyword evidence="4" id="KW-1185">Reference proteome</keyword>
<dbReference type="Pfam" id="PF00724">
    <property type="entry name" value="Oxidored_FMN"/>
    <property type="match status" value="1"/>
</dbReference>
<feature type="domain" description="NADH:flavin oxidoreductase/NADH oxidase N-terminal" evidence="2">
    <location>
        <begin position="4"/>
        <end position="348"/>
    </location>
</feature>
<evidence type="ECO:0000313" key="3">
    <source>
        <dbReference type="EMBL" id="MDQ0454540.1"/>
    </source>
</evidence>
<name>A0ABU0I8H5_9HYPH</name>